<keyword evidence="2" id="KW-1185">Reference proteome</keyword>
<comment type="caution">
    <text evidence="1">The sequence shown here is derived from an EMBL/GenBank/DDBJ whole genome shotgun (WGS) entry which is preliminary data.</text>
</comment>
<dbReference type="EMBL" id="JAVIJP010000017">
    <property type="protein sequence ID" value="KAL3640234.1"/>
    <property type="molecule type" value="Genomic_DNA"/>
</dbReference>
<protein>
    <recommendedName>
        <fullName evidence="3">Protein FAR1-RELATED SEQUENCE</fullName>
    </recommendedName>
</protein>
<dbReference type="PANTHER" id="PTHR47718:SF17">
    <property type="entry name" value="PROTEIN FAR1-RELATED SEQUENCE 5-LIKE"/>
    <property type="match status" value="1"/>
</dbReference>
<dbReference type="PANTHER" id="PTHR47718">
    <property type="entry name" value="OS01G0519700 PROTEIN"/>
    <property type="match status" value="1"/>
</dbReference>
<gene>
    <name evidence="1" type="ORF">CASFOL_015202</name>
</gene>
<sequence>MQLEEGELGDLEFGEKSAEIGVMKKGEKVFPKARHRLCLWHLYQNAVSHFGKLKGDKVFNDLFNKCMSGCSNEGQFEECWSSMISTYCLQDNSWFRRLYDIREKWSTAFNKDFFSTGTVTSQRSESTNHSIGFKAKPTTSLSEFYNGAFKQAHLLIFTILYCVFCYFQRVLVSGLESIGFWQCVGF</sequence>
<dbReference type="AlphaFoldDB" id="A0ABD3DGG2"/>
<accession>A0ABD3DGG2</accession>
<evidence type="ECO:0000313" key="2">
    <source>
        <dbReference type="Proteomes" id="UP001632038"/>
    </source>
</evidence>
<dbReference type="Proteomes" id="UP001632038">
    <property type="component" value="Unassembled WGS sequence"/>
</dbReference>
<reference evidence="2" key="1">
    <citation type="journal article" date="2024" name="IScience">
        <title>Strigolactones Initiate the Formation of Haustorium-like Structures in Castilleja.</title>
        <authorList>
            <person name="Buerger M."/>
            <person name="Peterson D."/>
            <person name="Chory J."/>
        </authorList>
    </citation>
    <scope>NUCLEOTIDE SEQUENCE [LARGE SCALE GENOMIC DNA]</scope>
</reference>
<proteinExistence type="predicted"/>
<evidence type="ECO:0008006" key="3">
    <source>
        <dbReference type="Google" id="ProtNLM"/>
    </source>
</evidence>
<evidence type="ECO:0000313" key="1">
    <source>
        <dbReference type="EMBL" id="KAL3640234.1"/>
    </source>
</evidence>
<name>A0ABD3DGG2_9LAMI</name>
<organism evidence="1 2">
    <name type="scientific">Castilleja foliolosa</name>
    <dbReference type="NCBI Taxonomy" id="1961234"/>
    <lineage>
        <taxon>Eukaryota</taxon>
        <taxon>Viridiplantae</taxon>
        <taxon>Streptophyta</taxon>
        <taxon>Embryophyta</taxon>
        <taxon>Tracheophyta</taxon>
        <taxon>Spermatophyta</taxon>
        <taxon>Magnoliopsida</taxon>
        <taxon>eudicotyledons</taxon>
        <taxon>Gunneridae</taxon>
        <taxon>Pentapetalae</taxon>
        <taxon>asterids</taxon>
        <taxon>lamiids</taxon>
        <taxon>Lamiales</taxon>
        <taxon>Orobanchaceae</taxon>
        <taxon>Pedicularideae</taxon>
        <taxon>Castillejinae</taxon>
        <taxon>Castilleja</taxon>
    </lineage>
</organism>